<evidence type="ECO:0000256" key="1">
    <source>
        <dbReference type="SAM" id="Coils"/>
    </source>
</evidence>
<evidence type="ECO:0000313" key="2">
    <source>
        <dbReference type="EMBL" id="MBK1884607.1"/>
    </source>
</evidence>
<dbReference type="Proteomes" id="UP000603141">
    <property type="component" value="Unassembled WGS sequence"/>
</dbReference>
<feature type="coiled-coil region" evidence="1">
    <location>
        <begin position="222"/>
        <end position="249"/>
    </location>
</feature>
<keyword evidence="3" id="KW-1185">Reference proteome</keyword>
<proteinExistence type="predicted"/>
<dbReference type="InterPro" id="IPR012106">
    <property type="entry name" value="Phage_Mu_Gp1"/>
</dbReference>
<evidence type="ECO:0000313" key="3">
    <source>
        <dbReference type="Proteomes" id="UP000603141"/>
    </source>
</evidence>
<reference evidence="2" key="1">
    <citation type="submission" date="2021-01" db="EMBL/GenBank/DDBJ databases">
        <title>Modified the classification status of verrucomicrobia.</title>
        <authorList>
            <person name="Feng X."/>
        </authorList>
    </citation>
    <scope>NUCLEOTIDE SEQUENCE</scope>
    <source>
        <strain evidence="2">KCTC 22041</strain>
    </source>
</reference>
<sequence>MKVLISAASFQPLPDVVPTEIVYIPEGEHAIHPTVDGKPKEITVKVPPQRGAAIAASLQADLSRRLADNVRPIIDFDHNHRGPAAGIPASFRYEAGKGIVMALDWTRAGREAIEGKDFSYFSPEFLLNEDGTPGGLPSRGPLGTLCNNPAFRTIPRIAASDAAPIQEPKQPITPMSQFLILATCGLLNQSEAARDDAETLARQRVSAMRSDAETLRTVQASLTDVTTERDQLKTKLQAAEAKLANGRKEQGETLFQRAVKAGLAAPKDEVKKAEYVQAAESENALAIKFMTERIEAAEANPTDPIERPIVRATGQDVPDVSGDHAFVVEARKLVTASQAKNESEAFGILARSRPDLYESYNKQFEA</sequence>
<keyword evidence="1" id="KW-0175">Coiled coil</keyword>
<comment type="caution">
    <text evidence="2">The sequence shown here is derived from an EMBL/GenBank/DDBJ whole genome shotgun (WGS) entry which is preliminary data.</text>
</comment>
<dbReference type="AlphaFoldDB" id="A0A934SEE8"/>
<dbReference type="EMBL" id="JAENIJ010000064">
    <property type="protein sequence ID" value="MBK1884607.1"/>
    <property type="molecule type" value="Genomic_DNA"/>
</dbReference>
<protein>
    <submittedName>
        <fullName evidence="2">Uncharacterized protein</fullName>
    </submittedName>
</protein>
<organism evidence="2 3">
    <name type="scientific">Luteolibacter pohnpeiensis</name>
    <dbReference type="NCBI Taxonomy" id="454153"/>
    <lineage>
        <taxon>Bacteria</taxon>
        <taxon>Pseudomonadati</taxon>
        <taxon>Verrucomicrobiota</taxon>
        <taxon>Verrucomicrobiia</taxon>
        <taxon>Verrucomicrobiales</taxon>
        <taxon>Verrucomicrobiaceae</taxon>
        <taxon>Luteolibacter</taxon>
    </lineage>
</organism>
<dbReference type="RefSeq" id="WP_200273958.1">
    <property type="nucleotide sequence ID" value="NZ_JAENIJ010000064.1"/>
</dbReference>
<dbReference type="Pfam" id="PF10123">
    <property type="entry name" value="Mu-like_Pro"/>
    <property type="match status" value="1"/>
</dbReference>
<gene>
    <name evidence="2" type="ORF">JIN85_19480</name>
</gene>
<name>A0A934SEE8_9BACT</name>
<accession>A0A934SEE8</accession>